<reference evidence="3 4" key="1">
    <citation type="journal article" date="2011" name="Stand. Genomic Sci.">
        <title>Non-contiguous finished genome sequence and contextual data of the filamentous soil bacterium Ktedonobacter racemifer type strain (SOSP1-21).</title>
        <authorList>
            <person name="Chang Y.J."/>
            <person name="Land M."/>
            <person name="Hauser L."/>
            <person name="Chertkov O."/>
            <person name="Del Rio T.G."/>
            <person name="Nolan M."/>
            <person name="Copeland A."/>
            <person name="Tice H."/>
            <person name="Cheng J.F."/>
            <person name="Lucas S."/>
            <person name="Han C."/>
            <person name="Goodwin L."/>
            <person name="Pitluck S."/>
            <person name="Ivanova N."/>
            <person name="Ovchinikova G."/>
            <person name="Pati A."/>
            <person name="Chen A."/>
            <person name="Palaniappan K."/>
            <person name="Mavromatis K."/>
            <person name="Liolios K."/>
            <person name="Brettin T."/>
            <person name="Fiebig A."/>
            <person name="Rohde M."/>
            <person name="Abt B."/>
            <person name="Goker M."/>
            <person name="Detter J.C."/>
            <person name="Woyke T."/>
            <person name="Bristow J."/>
            <person name="Eisen J.A."/>
            <person name="Markowitz V."/>
            <person name="Hugenholtz P."/>
            <person name="Kyrpides N.C."/>
            <person name="Klenk H.P."/>
            <person name="Lapidus A."/>
        </authorList>
    </citation>
    <scope>NUCLEOTIDE SEQUENCE [LARGE SCALE GENOMIC DNA]</scope>
    <source>
        <strain evidence="4">DSM 44963</strain>
    </source>
</reference>
<evidence type="ECO:0000259" key="2">
    <source>
        <dbReference type="Pfam" id="PF14332"/>
    </source>
</evidence>
<feature type="domain" description="PatA-like N-terminal" evidence="2">
    <location>
        <begin position="15"/>
        <end position="89"/>
    </location>
</feature>
<sequence>MEKDVTQQQGRITDNLARIIQIVQVEGRSGELRVGRGEGINAEIGSIGFTNGQIVFAQIGSYMGPDALNILINWGKCVFVFIPHLTTGPLQRQTGPIQSQRETSPIVPQMRQLSPPQTDQPNAASANSAVPLTAVPRATMSVMKAIGIIEKAGLPRLYRQVILAIDGRQAVGELIRSINCTPEEMSQILQTLEELTIIRVVR</sequence>
<dbReference type="InParanoid" id="D6TDQ1"/>
<dbReference type="InterPro" id="IPR025497">
    <property type="entry name" value="PatA-like_N"/>
</dbReference>
<dbReference type="RefSeq" id="WP_007907302.1">
    <property type="nucleotide sequence ID" value="NZ_ADVG01000001.1"/>
</dbReference>
<keyword evidence="4" id="KW-1185">Reference proteome</keyword>
<dbReference type="Pfam" id="PF14332">
    <property type="entry name" value="DUF4388"/>
    <property type="match status" value="1"/>
</dbReference>
<feature type="compositionally biased region" description="Polar residues" evidence="1">
    <location>
        <begin position="111"/>
        <end position="127"/>
    </location>
</feature>
<evidence type="ECO:0000313" key="3">
    <source>
        <dbReference type="EMBL" id="EFH90183.1"/>
    </source>
</evidence>
<comment type="caution">
    <text evidence="3">The sequence shown here is derived from an EMBL/GenBank/DDBJ whole genome shotgun (WGS) entry which is preliminary data.</text>
</comment>
<dbReference type="STRING" id="485913.Krac_11793"/>
<dbReference type="AlphaFoldDB" id="D6TDQ1"/>
<proteinExistence type="predicted"/>
<feature type="compositionally biased region" description="Polar residues" evidence="1">
    <location>
        <begin position="91"/>
        <end position="103"/>
    </location>
</feature>
<protein>
    <recommendedName>
        <fullName evidence="2">PatA-like N-terminal domain-containing protein</fullName>
    </recommendedName>
</protein>
<evidence type="ECO:0000256" key="1">
    <source>
        <dbReference type="SAM" id="MobiDB-lite"/>
    </source>
</evidence>
<gene>
    <name evidence="3" type="ORF">Krac_11793</name>
</gene>
<accession>D6TDQ1</accession>
<organism evidence="3 4">
    <name type="scientific">Ktedonobacter racemifer DSM 44963</name>
    <dbReference type="NCBI Taxonomy" id="485913"/>
    <lineage>
        <taxon>Bacteria</taxon>
        <taxon>Bacillati</taxon>
        <taxon>Chloroflexota</taxon>
        <taxon>Ktedonobacteria</taxon>
        <taxon>Ktedonobacterales</taxon>
        <taxon>Ktedonobacteraceae</taxon>
        <taxon>Ktedonobacter</taxon>
    </lineage>
</organism>
<feature type="region of interest" description="Disordered" evidence="1">
    <location>
        <begin position="91"/>
        <end position="127"/>
    </location>
</feature>
<evidence type="ECO:0000313" key="4">
    <source>
        <dbReference type="Proteomes" id="UP000004508"/>
    </source>
</evidence>
<dbReference type="EMBL" id="ADVG01000001">
    <property type="protein sequence ID" value="EFH90183.1"/>
    <property type="molecule type" value="Genomic_DNA"/>
</dbReference>
<dbReference type="Proteomes" id="UP000004508">
    <property type="component" value="Unassembled WGS sequence"/>
</dbReference>
<name>D6TDQ1_KTERA</name>